<dbReference type="SMART" id="SM00487">
    <property type="entry name" value="DEXDc"/>
    <property type="match status" value="1"/>
</dbReference>
<dbReference type="Gene3D" id="3.40.50.300">
    <property type="entry name" value="P-loop containing nucleotide triphosphate hydrolases"/>
    <property type="match status" value="2"/>
</dbReference>
<dbReference type="Pfam" id="PF00270">
    <property type="entry name" value="DEAD"/>
    <property type="match status" value="1"/>
</dbReference>
<gene>
    <name evidence="6" type="ORF">IRY55_05420</name>
</gene>
<feature type="domain" description="Helicase ATP-binding" evidence="5">
    <location>
        <begin position="28"/>
        <end position="305"/>
    </location>
</feature>
<keyword evidence="3" id="KW-0067">ATP-binding</keyword>
<evidence type="ECO:0000256" key="2">
    <source>
        <dbReference type="ARBA" id="ARBA00022801"/>
    </source>
</evidence>
<dbReference type="InterPro" id="IPR014013">
    <property type="entry name" value="Helic_SF1/SF2_ATP-bd_DinG/Rad3"/>
</dbReference>
<dbReference type="PROSITE" id="PS51193">
    <property type="entry name" value="HELICASE_ATP_BIND_2"/>
    <property type="match status" value="1"/>
</dbReference>
<sequence length="633" mass="73532">MRKKLPFTLSKDQSFYESLNDWIGDTLYDELPERGFDLRDEQVFMAFQIEKALQEKKVLFAEAGVGTGKTIAYLLPAISYARYTGKPALISCADETLIDQLVKEDGDIQKISDALNLNIDVRLAKSRDQYLCIKRLEDASDFGYGDYADEVEESLPGFVFGSDSLEKMYPYGERSAYPELSNDEWETINYNPIQQCASCDVRNRCGQTLHRVAYREATDLIICSHDFYMEHVWTKESRLRQELLPLLPDLSMIVFDEGHLLEYAAQRALNFEVQSETLIKLLEQVMVDGVRETTLEKIEQLIEVHALFFDEMEDYITLNDGERYTINKVERLKKIALSAIRLADELLEEFVFDGELYVIPSYDLKMVEEYLEQYTYSMNLFATDEEAIDWMEDREGDWTLVIMPRLVTDILRNQLFNQRLPIIFSSATLSVDEDFTYIQNSLGITEPLKFSVQSPFDYDEVMKIEQHVTEDKREAVLNIMKNRQQTLVLFKSKQAMLAFKESLTPSERELFDFEGDRELSAMIRDFSDGFVQGIASYNLWEGLDLPEHRLTQVIIYDLPLPPQDPLFDAKRKHTDRPFETVDLPFMQLRLRQGIGRLIRTERDAGIVHLLVNHEEVKLQSSYEDLFPVKIQSS</sequence>
<evidence type="ECO:0000313" key="6">
    <source>
        <dbReference type="EMBL" id="MBF4500800.1"/>
    </source>
</evidence>
<organism evidence="6 7">
    <name type="scientific">Savagea serpentis</name>
    <dbReference type="NCBI Taxonomy" id="2785297"/>
    <lineage>
        <taxon>Bacteria</taxon>
        <taxon>Bacillati</taxon>
        <taxon>Bacillota</taxon>
        <taxon>Bacilli</taxon>
        <taxon>Bacillales</taxon>
        <taxon>Caryophanaceae</taxon>
        <taxon>Savagea</taxon>
    </lineage>
</organism>
<dbReference type="GO" id="GO:0003676">
    <property type="term" value="F:nucleic acid binding"/>
    <property type="evidence" value="ECO:0007669"/>
    <property type="project" value="InterPro"/>
</dbReference>
<dbReference type="GO" id="GO:0005524">
    <property type="term" value="F:ATP binding"/>
    <property type="evidence" value="ECO:0007669"/>
    <property type="project" value="UniProtKB-KW"/>
</dbReference>
<dbReference type="GO" id="GO:0016818">
    <property type="term" value="F:hydrolase activity, acting on acid anhydrides, in phosphorus-containing anhydrides"/>
    <property type="evidence" value="ECO:0007669"/>
    <property type="project" value="InterPro"/>
</dbReference>
<keyword evidence="1" id="KW-0547">Nucleotide-binding</keyword>
<dbReference type="PANTHER" id="PTHR11472:SF57">
    <property type="entry name" value="ATP-DEPENDENT HELICASE YPVA-RELATED"/>
    <property type="match status" value="1"/>
</dbReference>
<reference evidence="6" key="1">
    <citation type="submission" date="2020-11" db="EMBL/GenBank/DDBJ databases">
        <title>Multidrug resistant novel bacterium Savagea serpentis sp. nov., isolated from the scats of a vine snake (Ahaetulla nasuta).</title>
        <authorList>
            <person name="Venkata Ramana V."/>
            <person name="Vikas Patil S."/>
            <person name="Yogita Lugani V."/>
        </authorList>
    </citation>
    <scope>NUCLEOTIDE SEQUENCE</scope>
    <source>
        <strain evidence="6">SN6</strain>
    </source>
</reference>
<accession>A0A8J7G281</accession>
<dbReference type="GO" id="GO:0003678">
    <property type="term" value="F:DNA helicase activity"/>
    <property type="evidence" value="ECO:0007669"/>
    <property type="project" value="TreeGrafter"/>
</dbReference>
<evidence type="ECO:0000256" key="1">
    <source>
        <dbReference type="ARBA" id="ARBA00022741"/>
    </source>
</evidence>
<comment type="similarity">
    <text evidence="4">Belongs to the helicase family. DinG subfamily.</text>
</comment>
<keyword evidence="6" id="KW-0347">Helicase</keyword>
<evidence type="ECO:0000313" key="7">
    <source>
        <dbReference type="Proteomes" id="UP000622653"/>
    </source>
</evidence>
<evidence type="ECO:0000259" key="5">
    <source>
        <dbReference type="PROSITE" id="PS51193"/>
    </source>
</evidence>
<proteinExistence type="inferred from homology"/>
<evidence type="ECO:0000256" key="3">
    <source>
        <dbReference type="ARBA" id="ARBA00022840"/>
    </source>
</evidence>
<dbReference type="InterPro" id="IPR014001">
    <property type="entry name" value="Helicase_ATP-bd"/>
</dbReference>
<dbReference type="GO" id="GO:0006139">
    <property type="term" value="P:nucleobase-containing compound metabolic process"/>
    <property type="evidence" value="ECO:0007669"/>
    <property type="project" value="InterPro"/>
</dbReference>
<keyword evidence="7" id="KW-1185">Reference proteome</keyword>
<name>A0A8J7G281_9BACL</name>
<keyword evidence="2" id="KW-0378">Hydrolase</keyword>
<dbReference type="InterPro" id="IPR011545">
    <property type="entry name" value="DEAD/DEAH_box_helicase_dom"/>
</dbReference>
<dbReference type="InterPro" id="IPR027417">
    <property type="entry name" value="P-loop_NTPase"/>
</dbReference>
<dbReference type="InterPro" id="IPR006555">
    <property type="entry name" value="ATP-dep_Helicase_C"/>
</dbReference>
<dbReference type="Proteomes" id="UP000622653">
    <property type="component" value="Unassembled WGS sequence"/>
</dbReference>
<dbReference type="InterPro" id="IPR045028">
    <property type="entry name" value="DinG/Rad3-like"/>
</dbReference>
<evidence type="ECO:0000256" key="4">
    <source>
        <dbReference type="ARBA" id="ARBA00038058"/>
    </source>
</evidence>
<dbReference type="SUPFAM" id="SSF52540">
    <property type="entry name" value="P-loop containing nucleoside triphosphate hydrolases"/>
    <property type="match status" value="1"/>
</dbReference>
<dbReference type="RefSeq" id="WP_194562219.1">
    <property type="nucleotide sequence ID" value="NZ_JADKPV010000001.1"/>
</dbReference>
<protein>
    <submittedName>
        <fullName evidence="6">ATP-dependent DNA helicase</fullName>
    </submittedName>
</protein>
<dbReference type="SMART" id="SM00491">
    <property type="entry name" value="HELICc2"/>
    <property type="match status" value="1"/>
</dbReference>
<dbReference type="Pfam" id="PF13307">
    <property type="entry name" value="Helicase_C_2"/>
    <property type="match status" value="1"/>
</dbReference>
<dbReference type="PANTHER" id="PTHR11472">
    <property type="entry name" value="DNA REPAIR DEAD HELICASE RAD3/XP-D SUBFAMILY MEMBER"/>
    <property type="match status" value="1"/>
</dbReference>
<dbReference type="EMBL" id="JADKPV010000001">
    <property type="protein sequence ID" value="MBF4500800.1"/>
    <property type="molecule type" value="Genomic_DNA"/>
</dbReference>
<dbReference type="AlphaFoldDB" id="A0A8J7G281"/>
<comment type="caution">
    <text evidence="6">The sequence shown here is derived from an EMBL/GenBank/DDBJ whole genome shotgun (WGS) entry which is preliminary data.</text>
</comment>